<protein>
    <submittedName>
        <fullName evidence="8">Uncharacterized protein</fullName>
    </submittedName>
</protein>
<evidence type="ECO:0000256" key="3">
    <source>
        <dbReference type="ARBA" id="ARBA00004370"/>
    </source>
</evidence>
<reference evidence="8" key="2">
    <citation type="submission" date="2023-05" db="EMBL/GenBank/DDBJ databases">
        <authorList>
            <consortium name="Lawrence Berkeley National Laboratory"/>
            <person name="Steindorff A."/>
            <person name="Hensen N."/>
            <person name="Bonometti L."/>
            <person name="Westerberg I."/>
            <person name="Brannstrom I.O."/>
            <person name="Guillou S."/>
            <person name="Cros-Aarteil S."/>
            <person name="Calhoun S."/>
            <person name="Haridas S."/>
            <person name="Kuo A."/>
            <person name="Mondo S."/>
            <person name="Pangilinan J."/>
            <person name="Riley R."/>
            <person name="Labutti K."/>
            <person name="Andreopoulos B."/>
            <person name="Lipzen A."/>
            <person name="Chen C."/>
            <person name="Yanf M."/>
            <person name="Daum C."/>
            <person name="Ng V."/>
            <person name="Clum A."/>
            <person name="Ohm R."/>
            <person name="Martin F."/>
            <person name="Silar P."/>
            <person name="Natvig D."/>
            <person name="Lalanne C."/>
            <person name="Gautier V."/>
            <person name="Ament-Velasquez S.L."/>
            <person name="Kruys A."/>
            <person name="Hutchinson M.I."/>
            <person name="Powell A.J."/>
            <person name="Barry K."/>
            <person name="Miller A.N."/>
            <person name="Grigoriev I.V."/>
            <person name="Debuchy R."/>
            <person name="Gladieux P."/>
            <person name="Thoren M.H."/>
            <person name="Johannesson H."/>
        </authorList>
    </citation>
    <scope>NUCLEOTIDE SEQUENCE</scope>
    <source>
        <strain evidence="8">CBS 757.83</strain>
    </source>
</reference>
<keyword evidence="4" id="KW-0256">Endoplasmic reticulum</keyword>
<evidence type="ECO:0000256" key="5">
    <source>
        <dbReference type="ARBA" id="ARBA00023128"/>
    </source>
</evidence>
<accession>A0AAN6PSJ0</accession>
<dbReference type="InterPro" id="IPR052374">
    <property type="entry name" value="SERAC1"/>
</dbReference>
<dbReference type="AlphaFoldDB" id="A0AAN6PSJ0"/>
<evidence type="ECO:0000313" key="9">
    <source>
        <dbReference type="Proteomes" id="UP001305647"/>
    </source>
</evidence>
<organism evidence="8 9">
    <name type="scientific">Parathielavia hyrcaniae</name>
    <dbReference type="NCBI Taxonomy" id="113614"/>
    <lineage>
        <taxon>Eukaryota</taxon>
        <taxon>Fungi</taxon>
        <taxon>Dikarya</taxon>
        <taxon>Ascomycota</taxon>
        <taxon>Pezizomycotina</taxon>
        <taxon>Sordariomycetes</taxon>
        <taxon>Sordariomycetidae</taxon>
        <taxon>Sordariales</taxon>
        <taxon>Chaetomiaceae</taxon>
        <taxon>Parathielavia</taxon>
    </lineage>
</organism>
<comment type="subcellular location">
    <subcellularLocation>
        <location evidence="2">Endoplasmic reticulum</location>
    </subcellularLocation>
    <subcellularLocation>
        <location evidence="3">Membrane</location>
    </subcellularLocation>
    <subcellularLocation>
        <location evidence="1">Mitochondrion</location>
    </subcellularLocation>
</comment>
<dbReference type="GO" id="GO:0005783">
    <property type="term" value="C:endoplasmic reticulum"/>
    <property type="evidence" value="ECO:0007669"/>
    <property type="project" value="UniProtKB-SubCell"/>
</dbReference>
<evidence type="ECO:0000256" key="2">
    <source>
        <dbReference type="ARBA" id="ARBA00004240"/>
    </source>
</evidence>
<gene>
    <name evidence="8" type="ORF">N658DRAFT_316734</name>
</gene>
<keyword evidence="5" id="KW-0496">Mitochondrion</keyword>
<evidence type="ECO:0000256" key="7">
    <source>
        <dbReference type="SAM" id="MobiDB-lite"/>
    </source>
</evidence>
<dbReference type="PANTHER" id="PTHR48182:SF2">
    <property type="entry name" value="PROTEIN SERAC1"/>
    <property type="match status" value="1"/>
</dbReference>
<dbReference type="PANTHER" id="PTHR48182">
    <property type="entry name" value="PROTEIN SERAC1"/>
    <property type="match status" value="1"/>
</dbReference>
<sequence>MWKRFKTGSSTFLNGALPQTSVEEVSTPALSSPRQDQLQHSSHSDENSKFETGIPPSRRPSTLPSIRTRFSSLSQRTQTQDRNTDPQGLVVLHAPQERTVDILFIHGLGGTSLRTWCHERQLENLWPQLWLPDELPTARILTFGYNARFNSTTERGPSTLGDFAAELLFRMNLQKGLPTGPSE</sequence>
<evidence type="ECO:0000313" key="8">
    <source>
        <dbReference type="EMBL" id="KAK4096948.1"/>
    </source>
</evidence>
<keyword evidence="9" id="KW-1185">Reference proteome</keyword>
<evidence type="ECO:0000256" key="1">
    <source>
        <dbReference type="ARBA" id="ARBA00004173"/>
    </source>
</evidence>
<dbReference type="GO" id="GO:0005739">
    <property type="term" value="C:mitochondrion"/>
    <property type="evidence" value="ECO:0007669"/>
    <property type="project" value="UniProtKB-SubCell"/>
</dbReference>
<dbReference type="GO" id="GO:0016020">
    <property type="term" value="C:membrane"/>
    <property type="evidence" value="ECO:0007669"/>
    <property type="project" value="UniProtKB-SubCell"/>
</dbReference>
<evidence type="ECO:0000256" key="4">
    <source>
        <dbReference type="ARBA" id="ARBA00022824"/>
    </source>
</evidence>
<name>A0AAN6PSJ0_9PEZI</name>
<feature type="region of interest" description="Disordered" evidence="7">
    <location>
        <begin position="13"/>
        <end position="65"/>
    </location>
</feature>
<feature type="compositionally biased region" description="Polar residues" evidence="7">
    <location>
        <begin position="13"/>
        <end position="41"/>
    </location>
</feature>
<proteinExistence type="predicted"/>
<dbReference type="Proteomes" id="UP001305647">
    <property type="component" value="Unassembled WGS sequence"/>
</dbReference>
<dbReference type="EMBL" id="MU863690">
    <property type="protein sequence ID" value="KAK4096948.1"/>
    <property type="molecule type" value="Genomic_DNA"/>
</dbReference>
<reference evidence="8" key="1">
    <citation type="journal article" date="2023" name="Mol. Phylogenet. Evol.">
        <title>Genome-scale phylogeny and comparative genomics of the fungal order Sordariales.</title>
        <authorList>
            <person name="Hensen N."/>
            <person name="Bonometti L."/>
            <person name="Westerberg I."/>
            <person name="Brannstrom I.O."/>
            <person name="Guillou S."/>
            <person name="Cros-Aarteil S."/>
            <person name="Calhoun S."/>
            <person name="Haridas S."/>
            <person name="Kuo A."/>
            <person name="Mondo S."/>
            <person name="Pangilinan J."/>
            <person name="Riley R."/>
            <person name="LaButti K."/>
            <person name="Andreopoulos B."/>
            <person name="Lipzen A."/>
            <person name="Chen C."/>
            <person name="Yan M."/>
            <person name="Daum C."/>
            <person name="Ng V."/>
            <person name="Clum A."/>
            <person name="Steindorff A."/>
            <person name="Ohm R.A."/>
            <person name="Martin F."/>
            <person name="Silar P."/>
            <person name="Natvig D.O."/>
            <person name="Lalanne C."/>
            <person name="Gautier V."/>
            <person name="Ament-Velasquez S.L."/>
            <person name="Kruys A."/>
            <person name="Hutchinson M.I."/>
            <person name="Powell A.J."/>
            <person name="Barry K."/>
            <person name="Miller A.N."/>
            <person name="Grigoriev I.V."/>
            <person name="Debuchy R."/>
            <person name="Gladieux P."/>
            <person name="Hiltunen Thoren M."/>
            <person name="Johannesson H."/>
        </authorList>
    </citation>
    <scope>NUCLEOTIDE SEQUENCE</scope>
    <source>
        <strain evidence="8">CBS 757.83</strain>
    </source>
</reference>
<evidence type="ECO:0000256" key="6">
    <source>
        <dbReference type="ARBA" id="ARBA00023136"/>
    </source>
</evidence>
<keyword evidence="6" id="KW-0472">Membrane</keyword>
<comment type="caution">
    <text evidence="8">The sequence shown here is derived from an EMBL/GenBank/DDBJ whole genome shotgun (WGS) entry which is preliminary data.</text>
</comment>